<feature type="region of interest" description="Disordered" evidence="1">
    <location>
        <begin position="243"/>
        <end position="277"/>
    </location>
</feature>
<organism evidence="2 3">
    <name type="scientific">Meloidogyne enterolobii</name>
    <name type="common">Root-knot nematode worm</name>
    <name type="synonym">Meloidogyne mayaguensis</name>
    <dbReference type="NCBI Taxonomy" id="390850"/>
    <lineage>
        <taxon>Eukaryota</taxon>
        <taxon>Metazoa</taxon>
        <taxon>Ecdysozoa</taxon>
        <taxon>Nematoda</taxon>
        <taxon>Chromadorea</taxon>
        <taxon>Rhabditida</taxon>
        <taxon>Tylenchina</taxon>
        <taxon>Tylenchomorpha</taxon>
        <taxon>Tylenchoidea</taxon>
        <taxon>Meloidogynidae</taxon>
        <taxon>Meloidogyninae</taxon>
        <taxon>Meloidogyne</taxon>
    </lineage>
</organism>
<name>A0A6V7YCH5_MELEN</name>
<feature type="compositionally biased region" description="Basic and acidic residues" evidence="1">
    <location>
        <begin position="109"/>
        <end position="126"/>
    </location>
</feature>
<feature type="region of interest" description="Disordered" evidence="1">
    <location>
        <begin position="109"/>
        <end position="129"/>
    </location>
</feature>
<dbReference type="EMBL" id="CAJEWN010004051">
    <property type="protein sequence ID" value="CAD2209196.1"/>
    <property type="molecule type" value="Genomic_DNA"/>
</dbReference>
<evidence type="ECO:0000313" key="3">
    <source>
        <dbReference type="Proteomes" id="UP000580250"/>
    </source>
</evidence>
<sequence length="300" mass="34619">MKKLSKIRNSIELDVSLSPLHEQSEFPLSCLICKEDYDQDYFTEISKIFRQKKMKTERIGIGVCFNSDMKINEIEMEEHLIRESEEESNELIFVYSDFDSASVELSEAKPEEISEEIPEKVEEAPEKRKRKVKKQVKKQKEDGTQYLNVDVDIEAGEEASSTDGIIELEQIEYAESETSVQLAEEDFMDVDVVLEDLKKDDKIEAILPISPNLKDISERISLAKVAEEKEKIAKEEKDIIDVENAIEEQPKIQQEETAPDSPKIPGEKRDEEKKKKKIPSALFIPKASFKKIFILFNFCF</sequence>
<accession>A0A6V7YCH5</accession>
<dbReference type="AlphaFoldDB" id="A0A6V7YCH5"/>
<comment type="caution">
    <text evidence="2">The sequence shown here is derived from an EMBL/GenBank/DDBJ whole genome shotgun (WGS) entry which is preliminary data.</text>
</comment>
<evidence type="ECO:0000313" key="2">
    <source>
        <dbReference type="EMBL" id="CAD2209196.1"/>
    </source>
</evidence>
<evidence type="ECO:0000256" key="1">
    <source>
        <dbReference type="SAM" id="MobiDB-lite"/>
    </source>
</evidence>
<proteinExistence type="predicted"/>
<reference evidence="2 3" key="1">
    <citation type="submission" date="2020-08" db="EMBL/GenBank/DDBJ databases">
        <authorList>
            <person name="Koutsovoulos G."/>
            <person name="Danchin GJ E."/>
        </authorList>
    </citation>
    <scope>NUCLEOTIDE SEQUENCE [LARGE SCALE GENOMIC DNA]</scope>
</reference>
<gene>
    <name evidence="2" type="ORF">MENT_LOCUS63325</name>
</gene>
<dbReference type="Proteomes" id="UP000580250">
    <property type="component" value="Unassembled WGS sequence"/>
</dbReference>
<protein>
    <submittedName>
        <fullName evidence="2">Uncharacterized protein</fullName>
    </submittedName>
</protein>